<keyword evidence="6" id="KW-0256">Endoplasmic reticulum</keyword>
<feature type="region of interest" description="Disordered" evidence="10">
    <location>
        <begin position="264"/>
        <end position="295"/>
    </location>
</feature>
<evidence type="ECO:0000256" key="7">
    <source>
        <dbReference type="ARBA" id="ARBA00022989"/>
    </source>
</evidence>
<dbReference type="InterPro" id="IPR019540">
    <property type="entry name" value="PtdIno-glycan_biosynth_class_S"/>
</dbReference>
<feature type="compositionally biased region" description="Low complexity" evidence="10">
    <location>
        <begin position="264"/>
        <end position="276"/>
    </location>
</feature>
<evidence type="ECO:0000256" key="10">
    <source>
        <dbReference type="SAM" id="MobiDB-lite"/>
    </source>
</evidence>
<dbReference type="GO" id="GO:0016255">
    <property type="term" value="P:attachment of GPI anchor to protein"/>
    <property type="evidence" value="ECO:0007669"/>
    <property type="project" value="InterPro"/>
</dbReference>
<feature type="region of interest" description="Disordered" evidence="10">
    <location>
        <begin position="1"/>
        <end position="57"/>
    </location>
</feature>
<evidence type="ECO:0000256" key="11">
    <source>
        <dbReference type="SAM" id="Phobius"/>
    </source>
</evidence>
<dbReference type="GO" id="GO:0006506">
    <property type="term" value="P:GPI anchor biosynthetic process"/>
    <property type="evidence" value="ECO:0007669"/>
    <property type="project" value="UniProtKB-UniPathway"/>
</dbReference>
<keyword evidence="7 11" id="KW-1133">Transmembrane helix</keyword>
<dbReference type="EMBL" id="FWEW01000977">
    <property type="protein sequence ID" value="SLM36227.1"/>
    <property type="molecule type" value="Genomic_DNA"/>
</dbReference>
<dbReference type="Pfam" id="PF10510">
    <property type="entry name" value="PIG-S"/>
    <property type="match status" value="1"/>
</dbReference>
<evidence type="ECO:0000256" key="6">
    <source>
        <dbReference type="ARBA" id="ARBA00022824"/>
    </source>
</evidence>
<keyword evidence="5 11" id="KW-0812">Transmembrane</keyword>
<evidence type="ECO:0000256" key="2">
    <source>
        <dbReference type="ARBA" id="ARBA00004687"/>
    </source>
</evidence>
<accession>A0A1W5CZB6</accession>
<keyword evidence="9" id="KW-0325">Glycoprotein</keyword>
<comment type="pathway">
    <text evidence="2">Glycolipid biosynthesis; glycosylphosphatidylinositol-anchor biosynthesis.</text>
</comment>
<feature type="transmembrane region" description="Helical" evidence="11">
    <location>
        <begin position="64"/>
        <end position="83"/>
    </location>
</feature>
<evidence type="ECO:0000256" key="8">
    <source>
        <dbReference type="ARBA" id="ARBA00023136"/>
    </source>
</evidence>
<dbReference type="UniPathway" id="UPA00196"/>
<organism evidence="12 13">
    <name type="scientific">Lasallia pustulata</name>
    <dbReference type="NCBI Taxonomy" id="136370"/>
    <lineage>
        <taxon>Eukaryota</taxon>
        <taxon>Fungi</taxon>
        <taxon>Dikarya</taxon>
        <taxon>Ascomycota</taxon>
        <taxon>Pezizomycotina</taxon>
        <taxon>Lecanoromycetes</taxon>
        <taxon>OSLEUM clade</taxon>
        <taxon>Umbilicariomycetidae</taxon>
        <taxon>Umbilicariales</taxon>
        <taxon>Umbilicariaceae</taxon>
        <taxon>Lasallia</taxon>
    </lineage>
</organism>
<proteinExistence type="inferred from homology"/>
<evidence type="ECO:0000313" key="12">
    <source>
        <dbReference type="EMBL" id="SLM36227.1"/>
    </source>
</evidence>
<dbReference type="PANTHER" id="PTHR21072:SF13">
    <property type="entry name" value="GPI TRANSAMIDASE COMPONENT PIG-S"/>
    <property type="match status" value="1"/>
</dbReference>
<comment type="subcellular location">
    <subcellularLocation>
        <location evidence="1">Endoplasmic reticulum membrane</location>
        <topology evidence="1">Multi-pass membrane protein</topology>
    </subcellularLocation>
</comment>
<reference evidence="13" key="1">
    <citation type="submission" date="2017-03" db="EMBL/GenBank/DDBJ databases">
        <authorList>
            <person name="Sharma R."/>
            <person name="Thines M."/>
        </authorList>
    </citation>
    <scope>NUCLEOTIDE SEQUENCE [LARGE SCALE GENOMIC DNA]</scope>
</reference>
<keyword evidence="8 11" id="KW-0472">Membrane</keyword>
<evidence type="ECO:0000256" key="9">
    <source>
        <dbReference type="ARBA" id="ARBA00023180"/>
    </source>
</evidence>
<evidence type="ECO:0000256" key="5">
    <source>
        <dbReference type="ARBA" id="ARBA00022692"/>
    </source>
</evidence>
<evidence type="ECO:0000256" key="3">
    <source>
        <dbReference type="ARBA" id="ARBA00005316"/>
    </source>
</evidence>
<keyword evidence="13" id="KW-1185">Reference proteome</keyword>
<dbReference type="PANTHER" id="PTHR21072">
    <property type="entry name" value="GPI TRANSAMIDASE COMPONENT PIG-S"/>
    <property type="match status" value="1"/>
</dbReference>
<evidence type="ECO:0000256" key="4">
    <source>
        <dbReference type="ARBA" id="ARBA00022502"/>
    </source>
</evidence>
<evidence type="ECO:0000313" key="13">
    <source>
        <dbReference type="Proteomes" id="UP000192927"/>
    </source>
</evidence>
<keyword evidence="4" id="KW-0337">GPI-anchor biosynthesis</keyword>
<sequence length="629" mass="67628">MAPQPTEGISAVATTMGDGGLEGEGGAARPGPSVDTPVPKDGNVIVSKKSPPPESSTSIYTRSLVIISFWLVVVCLGLPTWWWTTSIYRARLPLQEMLEWADGKACKPVFPLQIVIDAPSLQDSEAHHLVRTTQHALDDLNEFSAHHLRLRLAETLVPANGTSAAGSYSGRADTVISAEHIAAQEEAALTIRLFPAESAPTARAHLGPHSTTLDVFYPPNQIPSTSSSSSALANFIATQLQSIFAEEQATIAYILTSSQLSSSSPSTSGGLGQPPQISQSVASSPRESRTGLSRVLPPDLAARLNRQMTRALKYAPTYHLTISLFSPTASPSTWDIEAAIDEYFTPLLESFSTISNFTVDTQVQLYATFSPSVQQPEYSEEQGVWTLRNEDLSGFINAAEWPLSPSIGAGPTLNFVLYVPSRATAPLVVKDSLASSWLIPQWGGVMILNPSTVDAEAAAIPSTLSKEAIQPALFTFSHQLLSLLGTPQSPPSLPLRLQTLTRVRAASLLLSASSTMGSLARLTVALPSIAIPETVAAAVEKTISHLRNTCTDLRDGRFQDALENSRIAEAEAEKGFFEKSMVGQVYFPDEHKVAVYLPLLGPVGVPLVMAASKETRRMWTNWKQRKHGG</sequence>
<comment type="similarity">
    <text evidence="3">Belongs to the PIGS family.</text>
</comment>
<evidence type="ECO:0000256" key="1">
    <source>
        <dbReference type="ARBA" id="ARBA00004477"/>
    </source>
</evidence>
<dbReference type="Proteomes" id="UP000192927">
    <property type="component" value="Unassembled WGS sequence"/>
</dbReference>
<feature type="compositionally biased region" description="Gly residues" evidence="10">
    <location>
        <begin position="17"/>
        <end position="28"/>
    </location>
</feature>
<dbReference type="GO" id="GO:0042765">
    <property type="term" value="C:GPI-anchor transamidase complex"/>
    <property type="evidence" value="ECO:0007669"/>
    <property type="project" value="InterPro"/>
</dbReference>
<dbReference type="AlphaFoldDB" id="A0A1W5CZB6"/>
<protein>
    <submittedName>
        <fullName evidence="12">Phosphatidylinositol-glycan biosynthesis class S protein</fullName>
    </submittedName>
</protein>
<name>A0A1W5CZB6_9LECA</name>